<reference evidence="5" key="3">
    <citation type="submission" date="2015-04" db="UniProtKB">
        <authorList>
            <consortium name="EnsemblPlants"/>
        </authorList>
    </citation>
    <scope>IDENTIFICATION</scope>
    <source>
        <strain evidence="5">cv. Jemalong A17</strain>
    </source>
</reference>
<gene>
    <name evidence="4" type="ordered locus">MTR_7g066970</name>
</gene>
<evidence type="ECO:0000256" key="2">
    <source>
        <dbReference type="SAM" id="Phobius"/>
    </source>
</evidence>
<dbReference type="AlphaFoldDB" id="A0A072UBB5"/>
<keyword evidence="2" id="KW-1133">Transmembrane helix</keyword>
<dbReference type="Proteomes" id="UP000002051">
    <property type="component" value="Unassembled WGS sequence"/>
</dbReference>
<dbReference type="EMBL" id="CM001223">
    <property type="protein sequence ID" value="KEH23140.1"/>
    <property type="molecule type" value="Genomic_DNA"/>
</dbReference>
<proteinExistence type="predicted"/>
<keyword evidence="6" id="KW-1185">Reference proteome</keyword>
<feature type="domain" description="ELM2" evidence="3">
    <location>
        <begin position="229"/>
        <end position="277"/>
    </location>
</feature>
<dbReference type="PROSITE" id="PS51156">
    <property type="entry name" value="ELM2"/>
    <property type="match status" value="1"/>
</dbReference>
<organism evidence="4 6">
    <name type="scientific">Medicago truncatula</name>
    <name type="common">Barrel medic</name>
    <name type="synonym">Medicago tribuloides</name>
    <dbReference type="NCBI Taxonomy" id="3880"/>
    <lineage>
        <taxon>Eukaryota</taxon>
        <taxon>Viridiplantae</taxon>
        <taxon>Streptophyta</taxon>
        <taxon>Embryophyta</taxon>
        <taxon>Tracheophyta</taxon>
        <taxon>Spermatophyta</taxon>
        <taxon>Magnoliopsida</taxon>
        <taxon>eudicotyledons</taxon>
        <taxon>Gunneridae</taxon>
        <taxon>Pentapetalae</taxon>
        <taxon>rosids</taxon>
        <taxon>fabids</taxon>
        <taxon>Fabales</taxon>
        <taxon>Fabaceae</taxon>
        <taxon>Papilionoideae</taxon>
        <taxon>50 kb inversion clade</taxon>
        <taxon>NPAAA clade</taxon>
        <taxon>Hologalegina</taxon>
        <taxon>IRL clade</taxon>
        <taxon>Trifolieae</taxon>
        <taxon>Medicago</taxon>
    </lineage>
</organism>
<evidence type="ECO:0000313" key="5">
    <source>
        <dbReference type="EnsemblPlants" id="KEH23140"/>
    </source>
</evidence>
<protein>
    <submittedName>
        <fullName evidence="4">Transmembrane protein, putative</fullName>
    </submittedName>
</protein>
<evidence type="ECO:0000259" key="3">
    <source>
        <dbReference type="PROSITE" id="PS51156"/>
    </source>
</evidence>
<keyword evidence="2" id="KW-0472">Membrane</keyword>
<reference evidence="4 6" key="2">
    <citation type="journal article" date="2014" name="BMC Genomics">
        <title>An improved genome release (version Mt4.0) for the model legume Medicago truncatula.</title>
        <authorList>
            <person name="Tang H."/>
            <person name="Krishnakumar V."/>
            <person name="Bidwell S."/>
            <person name="Rosen B."/>
            <person name="Chan A."/>
            <person name="Zhou S."/>
            <person name="Gentzbittel L."/>
            <person name="Childs K.L."/>
            <person name="Yandell M."/>
            <person name="Gundlach H."/>
            <person name="Mayer K.F."/>
            <person name="Schwartz D.C."/>
            <person name="Town C.D."/>
        </authorList>
    </citation>
    <scope>GENOME REANNOTATION</scope>
    <source>
        <strain evidence="4">A17</strain>
        <strain evidence="5 6">cv. Jemalong A17</strain>
    </source>
</reference>
<dbReference type="EnsemblPlants" id="KEH23140">
    <property type="protein sequence ID" value="KEH23140"/>
    <property type="gene ID" value="MTR_7g066970"/>
</dbReference>
<evidence type="ECO:0000313" key="4">
    <source>
        <dbReference type="EMBL" id="KEH23140.1"/>
    </source>
</evidence>
<feature type="transmembrane region" description="Helical" evidence="2">
    <location>
        <begin position="12"/>
        <end position="34"/>
    </location>
</feature>
<name>A0A072UBB5_MEDTR</name>
<accession>A0A072UBB5</accession>
<evidence type="ECO:0000256" key="1">
    <source>
        <dbReference type="ARBA" id="ARBA00023242"/>
    </source>
</evidence>
<dbReference type="STRING" id="3880.A0A072UBB5"/>
<evidence type="ECO:0000313" key="6">
    <source>
        <dbReference type="Proteomes" id="UP000002051"/>
    </source>
</evidence>
<sequence length="277" mass="32070">MTFKVTLRKKEIVVLIVMQILTFLSLFSLDRIVWQILLRIIFYEIFETKFSSLYLSVGVLLHRKTKRKFDRYIYDSLFTTSFKLISREKYGSEKAIDQTQRSLFSQEANEIIFPTLDDEGEYCATCTEDYSHLSESKDSIKVLNNPKYQGSLKIQHRDKIVSDSFSLPTKSSLKDKPKIDFVKALKSVDDRDLTGGKTSLPLSSTEEDMELVRSFDNFLTARCNHIPRPIIPIGPRFQAKIPKWEDGTYIKLGNDDDGLKWLGTQIWPIPFISETNI</sequence>
<keyword evidence="1" id="KW-0539">Nucleus</keyword>
<reference evidence="4 6" key="1">
    <citation type="journal article" date="2011" name="Nature">
        <title>The Medicago genome provides insight into the evolution of rhizobial symbioses.</title>
        <authorList>
            <person name="Young N.D."/>
            <person name="Debelle F."/>
            <person name="Oldroyd G.E."/>
            <person name="Geurts R."/>
            <person name="Cannon S.B."/>
            <person name="Udvardi M.K."/>
            <person name="Benedito V.A."/>
            <person name="Mayer K.F."/>
            <person name="Gouzy J."/>
            <person name="Schoof H."/>
            <person name="Van de Peer Y."/>
            <person name="Proost S."/>
            <person name="Cook D.R."/>
            <person name="Meyers B.C."/>
            <person name="Spannagl M."/>
            <person name="Cheung F."/>
            <person name="De Mita S."/>
            <person name="Krishnakumar V."/>
            <person name="Gundlach H."/>
            <person name="Zhou S."/>
            <person name="Mudge J."/>
            <person name="Bharti A.K."/>
            <person name="Murray J.D."/>
            <person name="Naoumkina M.A."/>
            <person name="Rosen B."/>
            <person name="Silverstein K.A."/>
            <person name="Tang H."/>
            <person name="Rombauts S."/>
            <person name="Zhao P.X."/>
            <person name="Zhou P."/>
            <person name="Barbe V."/>
            <person name="Bardou P."/>
            <person name="Bechner M."/>
            <person name="Bellec A."/>
            <person name="Berger A."/>
            <person name="Berges H."/>
            <person name="Bidwell S."/>
            <person name="Bisseling T."/>
            <person name="Choisne N."/>
            <person name="Couloux A."/>
            <person name="Denny R."/>
            <person name="Deshpande S."/>
            <person name="Dai X."/>
            <person name="Doyle J.J."/>
            <person name="Dudez A.M."/>
            <person name="Farmer A.D."/>
            <person name="Fouteau S."/>
            <person name="Franken C."/>
            <person name="Gibelin C."/>
            <person name="Gish J."/>
            <person name="Goldstein S."/>
            <person name="Gonzalez A.J."/>
            <person name="Green P.J."/>
            <person name="Hallab A."/>
            <person name="Hartog M."/>
            <person name="Hua A."/>
            <person name="Humphray S.J."/>
            <person name="Jeong D.H."/>
            <person name="Jing Y."/>
            <person name="Jocker A."/>
            <person name="Kenton S.M."/>
            <person name="Kim D.J."/>
            <person name="Klee K."/>
            <person name="Lai H."/>
            <person name="Lang C."/>
            <person name="Lin S."/>
            <person name="Macmil S.L."/>
            <person name="Magdelenat G."/>
            <person name="Matthews L."/>
            <person name="McCorrison J."/>
            <person name="Monaghan E.L."/>
            <person name="Mun J.H."/>
            <person name="Najar F.Z."/>
            <person name="Nicholson C."/>
            <person name="Noirot C."/>
            <person name="O'Bleness M."/>
            <person name="Paule C.R."/>
            <person name="Poulain J."/>
            <person name="Prion F."/>
            <person name="Qin B."/>
            <person name="Qu C."/>
            <person name="Retzel E.F."/>
            <person name="Riddle C."/>
            <person name="Sallet E."/>
            <person name="Samain S."/>
            <person name="Samson N."/>
            <person name="Sanders I."/>
            <person name="Saurat O."/>
            <person name="Scarpelli C."/>
            <person name="Schiex T."/>
            <person name="Segurens B."/>
            <person name="Severin A.J."/>
            <person name="Sherrier D.J."/>
            <person name="Shi R."/>
            <person name="Sims S."/>
            <person name="Singer S.R."/>
            <person name="Sinharoy S."/>
            <person name="Sterck L."/>
            <person name="Viollet A."/>
            <person name="Wang B.B."/>
            <person name="Wang K."/>
            <person name="Wang M."/>
            <person name="Wang X."/>
            <person name="Warfsmann J."/>
            <person name="Weissenbach J."/>
            <person name="White D.D."/>
            <person name="White J.D."/>
            <person name="Wiley G.B."/>
            <person name="Wincker P."/>
            <person name="Xing Y."/>
            <person name="Yang L."/>
            <person name="Yao Z."/>
            <person name="Ying F."/>
            <person name="Zhai J."/>
            <person name="Zhou L."/>
            <person name="Zuber A."/>
            <person name="Denarie J."/>
            <person name="Dixon R.A."/>
            <person name="May G.D."/>
            <person name="Schwartz D.C."/>
            <person name="Rogers J."/>
            <person name="Quetier F."/>
            <person name="Town C.D."/>
            <person name="Roe B.A."/>
        </authorList>
    </citation>
    <scope>NUCLEOTIDE SEQUENCE [LARGE SCALE GENOMIC DNA]</scope>
    <source>
        <strain evidence="4">A17</strain>
        <strain evidence="5 6">cv. Jemalong A17</strain>
    </source>
</reference>
<dbReference type="InterPro" id="IPR000949">
    <property type="entry name" value="ELM2_dom"/>
</dbReference>
<dbReference type="HOGENOM" id="CLU_1006005_0_0_1"/>
<keyword evidence="2 4" id="KW-0812">Transmembrane</keyword>